<organism evidence="13 14">
    <name type="scientific">Pseudosulfitobacter pseudonitzschiae</name>
    <dbReference type="NCBI Taxonomy" id="1402135"/>
    <lineage>
        <taxon>Bacteria</taxon>
        <taxon>Pseudomonadati</taxon>
        <taxon>Pseudomonadota</taxon>
        <taxon>Alphaproteobacteria</taxon>
        <taxon>Rhodobacterales</taxon>
        <taxon>Roseobacteraceae</taxon>
        <taxon>Pseudosulfitobacter</taxon>
    </lineage>
</organism>
<evidence type="ECO:0000256" key="2">
    <source>
        <dbReference type="ARBA" id="ARBA00012052"/>
    </source>
</evidence>
<evidence type="ECO:0000256" key="5">
    <source>
        <dbReference type="ARBA" id="ARBA00022741"/>
    </source>
</evidence>
<dbReference type="SUPFAM" id="SSF54211">
    <property type="entry name" value="Ribosomal protein S5 domain 2-like"/>
    <property type="match status" value="1"/>
</dbReference>
<dbReference type="Gene3D" id="3.30.70.890">
    <property type="entry name" value="GHMP kinase, C-terminal domain"/>
    <property type="match status" value="1"/>
</dbReference>
<accession>A0A073J4Q0</accession>
<keyword evidence="7 10" id="KW-0067">ATP-binding</keyword>
<evidence type="ECO:0000259" key="11">
    <source>
        <dbReference type="Pfam" id="PF00288"/>
    </source>
</evidence>
<evidence type="ECO:0000256" key="1">
    <source>
        <dbReference type="ARBA" id="ARBA00009684"/>
    </source>
</evidence>
<feature type="domain" description="GHMP kinase N-terminal" evidence="11">
    <location>
        <begin position="68"/>
        <end position="132"/>
    </location>
</feature>
<dbReference type="GO" id="GO:0050515">
    <property type="term" value="F:4-(cytidine 5'-diphospho)-2-C-methyl-D-erythritol kinase activity"/>
    <property type="evidence" value="ECO:0007669"/>
    <property type="project" value="UniProtKB-UniRule"/>
</dbReference>
<dbReference type="HAMAP" id="MF_00061">
    <property type="entry name" value="IspE"/>
    <property type="match status" value="1"/>
</dbReference>
<dbReference type="GO" id="GO:0005524">
    <property type="term" value="F:ATP binding"/>
    <property type="evidence" value="ECO:0007669"/>
    <property type="project" value="UniProtKB-UniRule"/>
</dbReference>
<dbReference type="InterPro" id="IPR006204">
    <property type="entry name" value="GHMP_kinase_N_dom"/>
</dbReference>
<dbReference type="PANTHER" id="PTHR43527:SF2">
    <property type="entry name" value="4-DIPHOSPHOCYTIDYL-2-C-METHYL-D-ERYTHRITOL KINASE, CHLOROPLASTIC"/>
    <property type="match status" value="1"/>
</dbReference>
<dbReference type="OrthoDB" id="9809438at2"/>
<feature type="binding site" evidence="10">
    <location>
        <begin position="91"/>
        <end position="101"/>
    </location>
    <ligand>
        <name>ATP</name>
        <dbReference type="ChEBI" id="CHEBI:30616"/>
    </ligand>
</feature>
<reference evidence="13 14" key="1">
    <citation type="submission" date="2014-01" db="EMBL/GenBank/DDBJ databases">
        <title>Sulfitobacter sp. H3 (MCCC 1A00686) Genome Sequencing.</title>
        <authorList>
            <person name="Lai Q."/>
            <person name="Hong Z."/>
        </authorList>
    </citation>
    <scope>NUCLEOTIDE SEQUENCE [LARGE SCALE GENOMIC DNA]</scope>
    <source>
        <strain evidence="13 14">H3</strain>
    </source>
</reference>
<evidence type="ECO:0000256" key="9">
    <source>
        <dbReference type="ARBA" id="ARBA00032554"/>
    </source>
</evidence>
<keyword evidence="4 10" id="KW-0808">Transferase</keyword>
<evidence type="ECO:0000313" key="14">
    <source>
        <dbReference type="Proteomes" id="UP000027746"/>
    </source>
</evidence>
<evidence type="ECO:0000256" key="4">
    <source>
        <dbReference type="ARBA" id="ARBA00022679"/>
    </source>
</evidence>
<evidence type="ECO:0000256" key="10">
    <source>
        <dbReference type="HAMAP-Rule" id="MF_00061"/>
    </source>
</evidence>
<feature type="active site" evidence="10">
    <location>
        <position position="129"/>
    </location>
</feature>
<dbReference type="Pfam" id="PF00288">
    <property type="entry name" value="GHMP_kinases_N"/>
    <property type="match status" value="1"/>
</dbReference>
<dbReference type="EMBL" id="JAMD01000003">
    <property type="protein sequence ID" value="KEJ96676.1"/>
    <property type="molecule type" value="Genomic_DNA"/>
</dbReference>
<dbReference type="InterPro" id="IPR004424">
    <property type="entry name" value="IspE"/>
</dbReference>
<dbReference type="GO" id="GO:0016114">
    <property type="term" value="P:terpenoid biosynthetic process"/>
    <property type="evidence" value="ECO:0007669"/>
    <property type="project" value="InterPro"/>
</dbReference>
<dbReference type="GO" id="GO:0019288">
    <property type="term" value="P:isopentenyl diphosphate biosynthetic process, methylerythritol 4-phosphate pathway"/>
    <property type="evidence" value="ECO:0007669"/>
    <property type="project" value="UniProtKB-UniRule"/>
</dbReference>
<keyword evidence="8 10" id="KW-0414">Isoprene biosynthesis</keyword>
<dbReference type="UniPathway" id="UPA00056">
    <property type="reaction ID" value="UER00094"/>
</dbReference>
<protein>
    <recommendedName>
        <fullName evidence="3 10">4-diphosphocytidyl-2-C-methyl-D-erythritol kinase</fullName>
        <shortName evidence="10">CMK</shortName>
        <ecNumber evidence="2 10">2.7.1.148</ecNumber>
    </recommendedName>
    <alternativeName>
        <fullName evidence="9 10">4-(cytidine-5'-diphospho)-2-C-methyl-D-erythritol kinase</fullName>
    </alternativeName>
</protein>
<dbReference type="GeneID" id="68869006"/>
<dbReference type="EC" id="2.7.1.148" evidence="2 10"/>
<dbReference type="InterPro" id="IPR020568">
    <property type="entry name" value="Ribosomal_Su5_D2-typ_SF"/>
</dbReference>
<comment type="catalytic activity">
    <reaction evidence="10">
        <text>4-CDP-2-C-methyl-D-erythritol + ATP = 4-CDP-2-C-methyl-D-erythritol 2-phosphate + ADP + H(+)</text>
        <dbReference type="Rhea" id="RHEA:18437"/>
        <dbReference type="ChEBI" id="CHEBI:15378"/>
        <dbReference type="ChEBI" id="CHEBI:30616"/>
        <dbReference type="ChEBI" id="CHEBI:57823"/>
        <dbReference type="ChEBI" id="CHEBI:57919"/>
        <dbReference type="ChEBI" id="CHEBI:456216"/>
        <dbReference type="EC" id="2.7.1.148"/>
    </reaction>
</comment>
<evidence type="ECO:0000256" key="7">
    <source>
        <dbReference type="ARBA" id="ARBA00022840"/>
    </source>
</evidence>
<keyword evidence="14" id="KW-1185">Reference proteome</keyword>
<sequence length="289" mass="29755">MAGLRVFAPAKINLTLHVTGQRADGYHLLDSLVVFADVGDVVQLHPADAWSLRVDGPEGGEVPAGDDNLVLRVARLFPDLAAALTLTKDLPVASGIGGGSADAAAVWRGLCQMAGRDADAAQLLQLGADIPVCVPSGAARMQGIGEAVTPLAGLPALHVVLANPRVAVSTPQIFRALARKDNAPMPDVLPVFADAAALCDWLGTQRNDLQAAAEALEPQITQTCQALAALPRCLLARMSGSGATCFGVFATAQDAAEAAAILSSARPGWWVRDGALGSMRAQAAPRPLN</sequence>
<feature type="active site" evidence="10">
    <location>
        <position position="11"/>
    </location>
</feature>
<evidence type="ECO:0000256" key="6">
    <source>
        <dbReference type="ARBA" id="ARBA00022777"/>
    </source>
</evidence>
<dbReference type="PIRSF" id="PIRSF010376">
    <property type="entry name" value="IspE"/>
    <property type="match status" value="1"/>
</dbReference>
<dbReference type="SUPFAM" id="SSF55060">
    <property type="entry name" value="GHMP Kinase, C-terminal domain"/>
    <property type="match status" value="1"/>
</dbReference>
<dbReference type="Gene3D" id="3.30.230.10">
    <property type="match status" value="1"/>
</dbReference>
<dbReference type="Pfam" id="PF08544">
    <property type="entry name" value="GHMP_kinases_C"/>
    <property type="match status" value="1"/>
</dbReference>
<evidence type="ECO:0000256" key="8">
    <source>
        <dbReference type="ARBA" id="ARBA00023229"/>
    </source>
</evidence>
<dbReference type="RefSeq" id="WP_037924666.1">
    <property type="nucleotide sequence ID" value="NZ_CP054599.1"/>
</dbReference>
<comment type="pathway">
    <text evidence="10">Isoprenoid biosynthesis; isopentenyl diphosphate biosynthesis via DXP pathway; isopentenyl diphosphate from 1-deoxy-D-xylulose 5-phosphate: step 3/6.</text>
</comment>
<dbReference type="PANTHER" id="PTHR43527">
    <property type="entry name" value="4-DIPHOSPHOCYTIDYL-2-C-METHYL-D-ERYTHRITOL KINASE, CHLOROPLASTIC"/>
    <property type="match status" value="1"/>
</dbReference>
<evidence type="ECO:0000313" key="13">
    <source>
        <dbReference type="EMBL" id="KEJ96676.1"/>
    </source>
</evidence>
<gene>
    <name evidence="10" type="primary">ispE</name>
    <name evidence="13" type="ORF">SUH3_15075</name>
</gene>
<dbReference type="InterPro" id="IPR013750">
    <property type="entry name" value="GHMP_kinase_C_dom"/>
</dbReference>
<keyword evidence="6 10" id="KW-0418">Kinase</keyword>
<comment type="function">
    <text evidence="10">Catalyzes the phosphorylation of the position 2 hydroxy group of 4-diphosphocytidyl-2C-methyl-D-erythritol.</text>
</comment>
<dbReference type="AlphaFoldDB" id="A0A073J4Q0"/>
<name>A0A073J4Q0_9RHOB</name>
<comment type="similarity">
    <text evidence="1 10">Belongs to the GHMP kinase family. IspE subfamily.</text>
</comment>
<comment type="caution">
    <text evidence="13">The sequence shown here is derived from an EMBL/GenBank/DDBJ whole genome shotgun (WGS) entry which is preliminary data.</text>
</comment>
<dbReference type="Proteomes" id="UP000027746">
    <property type="component" value="Unassembled WGS sequence"/>
</dbReference>
<dbReference type="NCBIfam" id="NF011202">
    <property type="entry name" value="PRK14608.1"/>
    <property type="match status" value="1"/>
</dbReference>
<keyword evidence="5 10" id="KW-0547">Nucleotide-binding</keyword>
<evidence type="ECO:0000256" key="3">
    <source>
        <dbReference type="ARBA" id="ARBA00017473"/>
    </source>
</evidence>
<feature type="domain" description="GHMP kinase C-terminal" evidence="12">
    <location>
        <begin position="203"/>
        <end position="264"/>
    </location>
</feature>
<proteinExistence type="inferred from homology"/>
<dbReference type="InterPro" id="IPR036554">
    <property type="entry name" value="GHMP_kinase_C_sf"/>
</dbReference>
<evidence type="ECO:0000259" key="12">
    <source>
        <dbReference type="Pfam" id="PF08544"/>
    </source>
</evidence>
<dbReference type="InterPro" id="IPR014721">
    <property type="entry name" value="Ribsml_uS5_D2-typ_fold_subgr"/>
</dbReference>